<proteinExistence type="predicted"/>
<dbReference type="PATRIC" id="fig|82380.10.peg.1306"/>
<keyword evidence="1" id="KW-0812">Transmembrane</keyword>
<dbReference type="OrthoDB" id="3826566at2"/>
<dbReference type="InterPro" id="IPR012495">
    <property type="entry name" value="TadE-like_dom"/>
</dbReference>
<name>A0A0F0KSC8_9MICO</name>
<dbReference type="AlphaFoldDB" id="A0A0F0KSC8"/>
<dbReference type="Pfam" id="PF07811">
    <property type="entry name" value="TadE"/>
    <property type="match status" value="1"/>
</dbReference>
<dbReference type="Proteomes" id="UP000033725">
    <property type="component" value="Unassembled WGS sequence"/>
</dbReference>
<organism evidence="3 4">
    <name type="scientific">Microbacterium oxydans</name>
    <dbReference type="NCBI Taxonomy" id="82380"/>
    <lineage>
        <taxon>Bacteria</taxon>
        <taxon>Bacillati</taxon>
        <taxon>Actinomycetota</taxon>
        <taxon>Actinomycetes</taxon>
        <taxon>Micrococcales</taxon>
        <taxon>Microbacteriaceae</taxon>
        <taxon>Microbacterium</taxon>
    </lineage>
</organism>
<evidence type="ECO:0000256" key="1">
    <source>
        <dbReference type="SAM" id="Phobius"/>
    </source>
</evidence>
<reference evidence="3 4" key="1">
    <citation type="submission" date="2015-02" db="EMBL/GenBank/DDBJ databases">
        <title>Draft genome sequences of ten Microbacterium spp. with emphasis on heavy metal contaminated environments.</title>
        <authorList>
            <person name="Corretto E."/>
        </authorList>
    </citation>
    <scope>NUCLEOTIDE SEQUENCE [LARGE SCALE GENOMIC DNA]</scope>
    <source>
        <strain evidence="3 4">BEL163</strain>
    </source>
</reference>
<keyword evidence="1" id="KW-0472">Membrane</keyword>
<dbReference type="EMBL" id="JYIV01000022">
    <property type="protein sequence ID" value="KJL23763.1"/>
    <property type="molecule type" value="Genomic_DNA"/>
</dbReference>
<feature type="transmembrane region" description="Helical" evidence="1">
    <location>
        <begin position="18"/>
        <end position="41"/>
    </location>
</feature>
<comment type="caution">
    <text evidence="3">The sequence shown here is derived from an EMBL/GenBank/DDBJ whole genome shotgun (WGS) entry which is preliminary data.</text>
</comment>
<sequence length="133" mass="14097">MNDRRVCADDRGSAPVEFVLVGTLLTALTLAVLQLAFAVYVRNVVHDAAVEGAYHAALADTTPEEGADVTREVISRAVGSEYADDIRIGVSGAAPYETVDVRVRTTFPLLGLIGLPLAMEVEAHAPAETFGEE</sequence>
<dbReference type="RefSeq" id="WP_045263225.1">
    <property type="nucleotide sequence ID" value="NZ_JYIV01000022.1"/>
</dbReference>
<accession>A0A0F0KSC8</accession>
<evidence type="ECO:0000313" key="4">
    <source>
        <dbReference type="Proteomes" id="UP000033725"/>
    </source>
</evidence>
<feature type="domain" description="TadE-like" evidence="2">
    <location>
        <begin position="12"/>
        <end position="53"/>
    </location>
</feature>
<protein>
    <submittedName>
        <fullName evidence="3">TadE-like protein</fullName>
    </submittedName>
</protein>
<evidence type="ECO:0000313" key="3">
    <source>
        <dbReference type="EMBL" id="KJL23763.1"/>
    </source>
</evidence>
<gene>
    <name evidence="3" type="ORF">RN51_01298</name>
</gene>
<evidence type="ECO:0000259" key="2">
    <source>
        <dbReference type="Pfam" id="PF07811"/>
    </source>
</evidence>
<keyword evidence="1" id="KW-1133">Transmembrane helix</keyword>